<dbReference type="InterPro" id="IPR013154">
    <property type="entry name" value="ADH-like_N"/>
</dbReference>
<keyword evidence="5" id="KW-0496">Mitochondrion</keyword>
<evidence type="ECO:0000256" key="4">
    <source>
        <dbReference type="ARBA" id="ARBA00023002"/>
    </source>
</evidence>
<dbReference type="InterPro" id="IPR020843">
    <property type="entry name" value="ER"/>
</dbReference>
<dbReference type="FunFam" id="3.40.50.720:FF:000147">
    <property type="entry name" value="Reticulon-4-interacting protein 1 homolog, mitochondrial"/>
    <property type="match status" value="1"/>
</dbReference>
<comment type="subcellular location">
    <subcellularLocation>
        <location evidence="1">Mitochondrion</location>
    </subcellularLocation>
</comment>
<protein>
    <submittedName>
        <fullName evidence="8">Enoyl reductase (ER) domain-containing protein</fullName>
    </submittedName>
</protein>
<dbReference type="PANTHER" id="PTHR11695">
    <property type="entry name" value="ALCOHOL DEHYDROGENASE RELATED"/>
    <property type="match status" value="1"/>
</dbReference>
<dbReference type="WBParaSite" id="jg21091">
    <property type="protein sequence ID" value="jg21091"/>
    <property type="gene ID" value="jg21091"/>
</dbReference>
<reference evidence="8" key="1">
    <citation type="submission" date="2022-11" db="UniProtKB">
        <authorList>
            <consortium name="WormBaseParasite"/>
        </authorList>
    </citation>
    <scope>IDENTIFICATION</scope>
</reference>
<dbReference type="Proteomes" id="UP000887574">
    <property type="component" value="Unplaced"/>
</dbReference>
<evidence type="ECO:0000256" key="2">
    <source>
        <dbReference type="ARBA" id="ARBA00010371"/>
    </source>
</evidence>
<evidence type="ECO:0000256" key="3">
    <source>
        <dbReference type="ARBA" id="ARBA00022946"/>
    </source>
</evidence>
<dbReference type="Pfam" id="PF13602">
    <property type="entry name" value="ADH_zinc_N_2"/>
    <property type="match status" value="1"/>
</dbReference>
<name>A0A915DN07_9BILA</name>
<sequence>MSSASATIFVRPIARLLYTSRTNPPIASTSTHLKMELPIVTDLMDAWTTESFNTPLIRKKIEVPRITKPDQLLLKVEASSLNPIDVRLTEGYGDEVLSKWSQLESSNYNPLSLCSAEKFGRLPLITGRDFSARVVAVGSNVKTYIPGDEVIGVIPVHWQGAHAEYCVAPVYGVAKKPLSVSHVEATTMPYAACTAWNALVTLLKAWGVPKIVATCSDKNCEMVENLGAKAIDYNSTTAKEQIIDEGPFEVILDCADSELARWSDQIMGVWRNCVHVSLVSPLLADTDRYGAPMGLATSLVKMFCRSYKSAIHGRWNAYAFFVPNSDCLDQISLLIDQQKIKPVVEKVYSFSDVPEAYAQAGKGHTRGK</sequence>
<dbReference type="InterPro" id="IPR050700">
    <property type="entry name" value="YIM1/Zinc_Alcohol_DH_Fams"/>
</dbReference>
<organism evidence="7 8">
    <name type="scientific">Ditylenchus dipsaci</name>
    <dbReference type="NCBI Taxonomy" id="166011"/>
    <lineage>
        <taxon>Eukaryota</taxon>
        <taxon>Metazoa</taxon>
        <taxon>Ecdysozoa</taxon>
        <taxon>Nematoda</taxon>
        <taxon>Chromadorea</taxon>
        <taxon>Rhabditida</taxon>
        <taxon>Tylenchina</taxon>
        <taxon>Tylenchomorpha</taxon>
        <taxon>Sphaerularioidea</taxon>
        <taxon>Anguinidae</taxon>
        <taxon>Anguininae</taxon>
        <taxon>Ditylenchus</taxon>
    </lineage>
</organism>
<feature type="domain" description="Enoyl reductase (ER)" evidence="6">
    <location>
        <begin position="50"/>
        <end position="368"/>
    </location>
</feature>
<dbReference type="Gene3D" id="3.90.180.10">
    <property type="entry name" value="Medium-chain alcohol dehydrogenases, catalytic domain"/>
    <property type="match status" value="1"/>
</dbReference>
<accession>A0A915DN07</accession>
<dbReference type="Pfam" id="PF08240">
    <property type="entry name" value="ADH_N"/>
    <property type="match status" value="1"/>
</dbReference>
<evidence type="ECO:0000313" key="7">
    <source>
        <dbReference type="Proteomes" id="UP000887574"/>
    </source>
</evidence>
<dbReference type="SMART" id="SM00829">
    <property type="entry name" value="PKS_ER"/>
    <property type="match status" value="1"/>
</dbReference>
<dbReference type="GO" id="GO:0005739">
    <property type="term" value="C:mitochondrion"/>
    <property type="evidence" value="ECO:0007669"/>
    <property type="project" value="UniProtKB-SubCell"/>
</dbReference>
<keyword evidence="3" id="KW-0809">Transit peptide</keyword>
<keyword evidence="4" id="KW-0560">Oxidoreductase</keyword>
<evidence type="ECO:0000256" key="1">
    <source>
        <dbReference type="ARBA" id="ARBA00004173"/>
    </source>
</evidence>
<dbReference type="GO" id="GO:0016491">
    <property type="term" value="F:oxidoreductase activity"/>
    <property type="evidence" value="ECO:0007669"/>
    <property type="project" value="UniProtKB-KW"/>
</dbReference>
<dbReference type="SUPFAM" id="SSF50129">
    <property type="entry name" value="GroES-like"/>
    <property type="match status" value="1"/>
</dbReference>
<proteinExistence type="inferred from homology"/>
<dbReference type="InterPro" id="IPR011032">
    <property type="entry name" value="GroES-like_sf"/>
</dbReference>
<evidence type="ECO:0000313" key="8">
    <source>
        <dbReference type="WBParaSite" id="jg21091"/>
    </source>
</evidence>
<keyword evidence="7" id="KW-1185">Reference proteome</keyword>
<dbReference type="InterPro" id="IPR036291">
    <property type="entry name" value="NAD(P)-bd_dom_sf"/>
</dbReference>
<dbReference type="SUPFAM" id="SSF51735">
    <property type="entry name" value="NAD(P)-binding Rossmann-fold domains"/>
    <property type="match status" value="1"/>
</dbReference>
<dbReference type="PANTHER" id="PTHR11695:SF294">
    <property type="entry name" value="RETICULON-4-INTERACTING PROTEIN 1, MITOCHONDRIAL"/>
    <property type="match status" value="1"/>
</dbReference>
<dbReference type="Gene3D" id="3.40.50.720">
    <property type="entry name" value="NAD(P)-binding Rossmann-like Domain"/>
    <property type="match status" value="1"/>
</dbReference>
<evidence type="ECO:0000256" key="5">
    <source>
        <dbReference type="ARBA" id="ARBA00023128"/>
    </source>
</evidence>
<evidence type="ECO:0000259" key="6">
    <source>
        <dbReference type="SMART" id="SM00829"/>
    </source>
</evidence>
<comment type="similarity">
    <text evidence="2">Belongs to the zinc-containing alcohol dehydrogenase family. Quinone oxidoreductase subfamily.</text>
</comment>
<dbReference type="AlphaFoldDB" id="A0A915DN07"/>